<name>A0A1E3I2I4_9TREE</name>
<dbReference type="OrthoDB" id="2322999at2759"/>
<gene>
    <name evidence="1" type="ORF">L203_103341</name>
</gene>
<dbReference type="KEGG" id="cdep:91087552"/>
<sequence length="276" mass="29730">MASVLAASASHPWGSVDLAAAPGIGRPLEEKDFILSADTYNGLLPIEQQVRLQGSHGGHIKALLTLISEYGMANFFAVHSLHNHGAIPDKTIRLEADLPGFDGITWNRATDINDQLLAQKTHPTLFRVNGADVVAIEFAEGPSPIEASAIPTAFMVAMVKYLTENGLTDLIAIQLGDFTKAGAKRTSELEVVWGAKETLTVVLPFEQMVETALNPVPTGWNAQDIITHPDPPAGEHWNEAKKSDGTITHKVHVDSTEPITPEKLMEALTTLGYCKA</sequence>
<dbReference type="RefSeq" id="XP_066068840.1">
    <property type="nucleotide sequence ID" value="XM_066212743.1"/>
</dbReference>
<organism evidence="1 2">
    <name type="scientific">Cryptococcus depauperatus CBS 7841</name>
    <dbReference type="NCBI Taxonomy" id="1295531"/>
    <lineage>
        <taxon>Eukaryota</taxon>
        <taxon>Fungi</taxon>
        <taxon>Dikarya</taxon>
        <taxon>Basidiomycota</taxon>
        <taxon>Agaricomycotina</taxon>
        <taxon>Tremellomycetes</taxon>
        <taxon>Tremellales</taxon>
        <taxon>Cryptococcaceae</taxon>
        <taxon>Cryptococcus</taxon>
    </lineage>
</organism>
<dbReference type="GeneID" id="91087552"/>
<dbReference type="AlphaFoldDB" id="A0A1E3I2I4"/>
<keyword evidence="2" id="KW-1185">Reference proteome</keyword>
<evidence type="ECO:0000313" key="1">
    <source>
        <dbReference type="EMBL" id="WVN88140.1"/>
    </source>
</evidence>
<protein>
    <submittedName>
        <fullName evidence="1">Uncharacterized protein</fullName>
    </submittedName>
</protein>
<reference evidence="1" key="1">
    <citation type="submission" date="2016-06" db="EMBL/GenBank/DDBJ databases">
        <authorList>
            <person name="Cuomo C."/>
            <person name="Litvintseva A."/>
            <person name="Heitman J."/>
            <person name="Chen Y."/>
            <person name="Sun S."/>
            <person name="Springer D."/>
            <person name="Dromer F."/>
            <person name="Young S."/>
            <person name="Zeng Q."/>
            <person name="Chapman S."/>
            <person name="Gujja S."/>
            <person name="Saif S."/>
            <person name="Birren B."/>
        </authorList>
    </citation>
    <scope>NUCLEOTIDE SEQUENCE</scope>
    <source>
        <strain evidence="1">CBS 7841</strain>
    </source>
</reference>
<dbReference type="Proteomes" id="UP000094043">
    <property type="component" value="Chromosome 4"/>
</dbReference>
<dbReference type="EMBL" id="CP143787">
    <property type="protein sequence ID" value="WVN88140.1"/>
    <property type="molecule type" value="Genomic_DNA"/>
</dbReference>
<dbReference type="VEuPathDB" id="FungiDB:L203_05374"/>
<reference evidence="1" key="3">
    <citation type="submission" date="2024-01" db="EMBL/GenBank/DDBJ databases">
        <authorList>
            <person name="Coelho M.A."/>
            <person name="David-Palma M."/>
            <person name="Shea T."/>
            <person name="Sun S."/>
            <person name="Cuomo C.A."/>
            <person name="Heitman J."/>
        </authorList>
    </citation>
    <scope>NUCLEOTIDE SEQUENCE</scope>
    <source>
        <strain evidence="1">CBS 7841</strain>
    </source>
</reference>
<accession>A0A1E3I2I4</accession>
<reference evidence="1" key="2">
    <citation type="journal article" date="2022" name="Elife">
        <title>Obligate sexual reproduction of a homothallic fungus closely related to the Cryptococcus pathogenic species complex.</title>
        <authorList>
            <person name="Passer A.R."/>
            <person name="Clancey S.A."/>
            <person name="Shea T."/>
            <person name="David-Palma M."/>
            <person name="Averette A.F."/>
            <person name="Boekhout T."/>
            <person name="Porcel B.M."/>
            <person name="Nowrousian M."/>
            <person name="Cuomo C.A."/>
            <person name="Sun S."/>
            <person name="Heitman J."/>
            <person name="Coelho M.A."/>
        </authorList>
    </citation>
    <scope>NUCLEOTIDE SEQUENCE</scope>
    <source>
        <strain evidence="1">CBS 7841</strain>
    </source>
</reference>
<evidence type="ECO:0000313" key="2">
    <source>
        <dbReference type="Proteomes" id="UP000094043"/>
    </source>
</evidence>
<proteinExistence type="predicted"/>